<evidence type="ECO:0000259" key="11">
    <source>
        <dbReference type="Pfam" id="PF02823"/>
    </source>
</evidence>
<dbReference type="NCBIfam" id="TIGR01216">
    <property type="entry name" value="ATP_synt_epsi"/>
    <property type="match status" value="1"/>
</dbReference>
<dbReference type="CDD" id="cd12152">
    <property type="entry name" value="F1-ATPase_delta"/>
    <property type="match status" value="1"/>
</dbReference>
<keyword evidence="6 8" id="KW-0139">CF(1)</keyword>
<dbReference type="InterPro" id="IPR020547">
    <property type="entry name" value="ATP_synth_F1_esu_C"/>
</dbReference>
<gene>
    <name evidence="8 12" type="primary">atpC</name>
    <name evidence="12" type="ORF">V6984_00175</name>
</gene>
<evidence type="ECO:0000256" key="6">
    <source>
        <dbReference type="ARBA" id="ARBA00023196"/>
    </source>
</evidence>
<dbReference type="InterPro" id="IPR036771">
    <property type="entry name" value="ATPsynth_dsu/esu_N"/>
</dbReference>
<dbReference type="HAMAP" id="MF_00530">
    <property type="entry name" value="ATP_synth_epsil_bac"/>
    <property type="match status" value="1"/>
</dbReference>
<dbReference type="PANTHER" id="PTHR13822:SF10">
    <property type="entry name" value="ATP SYNTHASE EPSILON CHAIN, CHLOROPLASTIC"/>
    <property type="match status" value="1"/>
</dbReference>
<keyword evidence="3 8" id="KW-0813">Transport</keyword>
<feature type="domain" description="ATP synthase F1 complex delta/epsilon subunit N-terminal" evidence="11">
    <location>
        <begin position="4"/>
        <end position="82"/>
    </location>
</feature>
<name>A0ABZ3EXB8_9FIRM</name>
<proteinExistence type="inferred from homology"/>
<dbReference type="RefSeq" id="WP_342757818.1">
    <property type="nucleotide sequence ID" value="NZ_CP146256.1"/>
</dbReference>
<dbReference type="Gene3D" id="1.20.5.440">
    <property type="entry name" value="ATP synthase delta/epsilon subunit, C-terminal domain"/>
    <property type="match status" value="1"/>
</dbReference>
<evidence type="ECO:0000256" key="4">
    <source>
        <dbReference type="ARBA" id="ARBA00023065"/>
    </source>
</evidence>
<keyword evidence="7 8" id="KW-0066">ATP synthesis</keyword>
<dbReference type="Gene3D" id="2.60.15.10">
    <property type="entry name" value="F0F1 ATP synthase delta/epsilon subunit, N-terminal"/>
    <property type="match status" value="1"/>
</dbReference>
<evidence type="ECO:0000256" key="8">
    <source>
        <dbReference type="HAMAP-Rule" id="MF_00530"/>
    </source>
</evidence>
<keyword evidence="5 8" id="KW-0472">Membrane</keyword>
<dbReference type="SUPFAM" id="SSF46604">
    <property type="entry name" value="Epsilon subunit of F1F0-ATP synthase C-terminal domain"/>
    <property type="match status" value="1"/>
</dbReference>
<comment type="function">
    <text evidence="8">Produces ATP from ADP in the presence of a proton gradient across the membrane.</text>
</comment>
<comment type="similarity">
    <text evidence="2 8 9">Belongs to the ATPase epsilon chain family.</text>
</comment>
<dbReference type="PANTHER" id="PTHR13822">
    <property type="entry name" value="ATP SYNTHASE DELTA/EPSILON CHAIN"/>
    <property type="match status" value="1"/>
</dbReference>
<keyword evidence="13" id="KW-1185">Reference proteome</keyword>
<dbReference type="Pfam" id="PF02823">
    <property type="entry name" value="ATP-synt_DE_N"/>
    <property type="match status" value="1"/>
</dbReference>
<evidence type="ECO:0000259" key="10">
    <source>
        <dbReference type="Pfam" id="PF00401"/>
    </source>
</evidence>
<dbReference type="InterPro" id="IPR020546">
    <property type="entry name" value="ATP_synth_F1_dsu/esu_N"/>
</dbReference>
<dbReference type="InterPro" id="IPR036794">
    <property type="entry name" value="ATP_F1_dsu/esu_C_sf"/>
</dbReference>
<dbReference type="Pfam" id="PF00401">
    <property type="entry name" value="ATP-synt_DE"/>
    <property type="match status" value="1"/>
</dbReference>
<protein>
    <recommendedName>
        <fullName evidence="8">ATP synthase epsilon chain</fullName>
    </recommendedName>
    <alternativeName>
        <fullName evidence="8">ATP synthase F1 sector epsilon subunit</fullName>
    </alternativeName>
    <alternativeName>
        <fullName evidence="8">F-ATPase epsilon subunit</fullName>
    </alternativeName>
</protein>
<keyword evidence="4 8" id="KW-0406">Ion transport</keyword>
<evidence type="ECO:0000256" key="1">
    <source>
        <dbReference type="ARBA" id="ARBA00004202"/>
    </source>
</evidence>
<evidence type="ECO:0000256" key="5">
    <source>
        <dbReference type="ARBA" id="ARBA00023136"/>
    </source>
</evidence>
<dbReference type="Proteomes" id="UP001451571">
    <property type="component" value="Chromosome"/>
</dbReference>
<evidence type="ECO:0000313" key="12">
    <source>
        <dbReference type="EMBL" id="XAH74224.1"/>
    </source>
</evidence>
<organism evidence="12 13">
    <name type="scientific">Kineothrix sedimenti</name>
    <dbReference type="NCBI Taxonomy" id="3123317"/>
    <lineage>
        <taxon>Bacteria</taxon>
        <taxon>Bacillati</taxon>
        <taxon>Bacillota</taxon>
        <taxon>Clostridia</taxon>
        <taxon>Lachnospirales</taxon>
        <taxon>Lachnospiraceae</taxon>
        <taxon>Kineothrix</taxon>
    </lineage>
</organism>
<evidence type="ECO:0000256" key="3">
    <source>
        <dbReference type="ARBA" id="ARBA00022448"/>
    </source>
</evidence>
<evidence type="ECO:0000313" key="13">
    <source>
        <dbReference type="Proteomes" id="UP001451571"/>
    </source>
</evidence>
<feature type="domain" description="ATP synthase epsilon subunit C-terminal" evidence="10">
    <location>
        <begin position="88"/>
        <end position="134"/>
    </location>
</feature>
<keyword evidence="8" id="KW-1003">Cell membrane</keyword>
<accession>A0ABZ3EXB8</accession>
<dbReference type="EMBL" id="CP146256">
    <property type="protein sequence ID" value="XAH74224.1"/>
    <property type="molecule type" value="Genomic_DNA"/>
</dbReference>
<sequence>MNSIHLQIVSLDGMFFDGNAKQVSLRTIDGDISIRAGHIPFVTAIGAGECRVYVESLDKPRRAASIGGFLSVSKDLVLLAATTFEWAENIDYDRANKAKSRAESIISSSKEDDHSLQLAKIKLVRANARLQVVKNK</sequence>
<comment type="subcellular location">
    <subcellularLocation>
        <location evidence="1 8">Cell membrane</location>
        <topology evidence="1 8">Peripheral membrane protein</topology>
    </subcellularLocation>
</comment>
<evidence type="ECO:0000256" key="2">
    <source>
        <dbReference type="ARBA" id="ARBA00005712"/>
    </source>
</evidence>
<evidence type="ECO:0000256" key="9">
    <source>
        <dbReference type="RuleBase" id="RU003656"/>
    </source>
</evidence>
<comment type="subunit">
    <text evidence="8 9">F-type ATPases have 2 components, CF(1) - the catalytic core - and CF(0) - the membrane proton channel. CF(1) has five subunits: alpha(3), beta(3), gamma(1), delta(1), epsilon(1). CF(0) has three main subunits: a, b and c.</text>
</comment>
<dbReference type="InterPro" id="IPR001469">
    <property type="entry name" value="ATP_synth_F1_dsu/esu"/>
</dbReference>
<reference evidence="12 13" key="1">
    <citation type="submission" date="2024-02" db="EMBL/GenBank/DDBJ databases">
        <title>Bacterial strain from lacustrine sediment.</title>
        <authorList>
            <person name="Petit C."/>
            <person name="Fadhlaoui K."/>
        </authorList>
    </citation>
    <scope>NUCLEOTIDE SEQUENCE [LARGE SCALE GENOMIC DNA]</scope>
    <source>
        <strain evidence="12 13">IPX-CK</strain>
    </source>
</reference>
<evidence type="ECO:0000256" key="7">
    <source>
        <dbReference type="ARBA" id="ARBA00023310"/>
    </source>
</evidence>
<keyword evidence="8" id="KW-0375">Hydrogen ion transport</keyword>
<dbReference type="SUPFAM" id="SSF51344">
    <property type="entry name" value="Epsilon subunit of F1F0-ATP synthase N-terminal domain"/>
    <property type="match status" value="1"/>
</dbReference>